<evidence type="ECO:0000313" key="2">
    <source>
        <dbReference type="EMBL" id="KIO08463.1"/>
    </source>
</evidence>
<dbReference type="HOGENOM" id="CLU_2122048_0_0_1"/>
<name>A0A0C3JHA5_PISTI</name>
<protein>
    <submittedName>
        <fullName evidence="2">Uncharacterized protein</fullName>
    </submittedName>
</protein>
<evidence type="ECO:0000313" key="3">
    <source>
        <dbReference type="Proteomes" id="UP000054217"/>
    </source>
</evidence>
<reference evidence="3" key="2">
    <citation type="submission" date="2015-01" db="EMBL/GenBank/DDBJ databases">
        <title>Evolutionary Origins and Diversification of the Mycorrhizal Mutualists.</title>
        <authorList>
            <consortium name="DOE Joint Genome Institute"/>
            <consortium name="Mycorrhizal Genomics Consortium"/>
            <person name="Kohler A."/>
            <person name="Kuo A."/>
            <person name="Nagy L.G."/>
            <person name="Floudas D."/>
            <person name="Copeland A."/>
            <person name="Barry K.W."/>
            <person name="Cichocki N."/>
            <person name="Veneault-Fourrey C."/>
            <person name="LaButti K."/>
            <person name="Lindquist E.A."/>
            <person name="Lipzen A."/>
            <person name="Lundell T."/>
            <person name="Morin E."/>
            <person name="Murat C."/>
            <person name="Riley R."/>
            <person name="Ohm R."/>
            <person name="Sun H."/>
            <person name="Tunlid A."/>
            <person name="Henrissat B."/>
            <person name="Grigoriev I.V."/>
            <person name="Hibbett D.S."/>
            <person name="Martin F."/>
        </authorList>
    </citation>
    <scope>NUCLEOTIDE SEQUENCE [LARGE SCALE GENOMIC DNA]</scope>
    <source>
        <strain evidence="3">Marx 270</strain>
    </source>
</reference>
<dbReference type="Proteomes" id="UP000054217">
    <property type="component" value="Unassembled WGS sequence"/>
</dbReference>
<dbReference type="EMBL" id="KN831957">
    <property type="protein sequence ID" value="KIO08463.1"/>
    <property type="molecule type" value="Genomic_DNA"/>
</dbReference>
<proteinExistence type="predicted"/>
<feature type="region of interest" description="Disordered" evidence="1">
    <location>
        <begin position="40"/>
        <end position="60"/>
    </location>
</feature>
<evidence type="ECO:0000256" key="1">
    <source>
        <dbReference type="SAM" id="MobiDB-lite"/>
    </source>
</evidence>
<dbReference type="InParanoid" id="A0A0C3JHA5"/>
<keyword evidence="3" id="KW-1185">Reference proteome</keyword>
<dbReference type="AlphaFoldDB" id="A0A0C3JHA5"/>
<organism evidence="2 3">
    <name type="scientific">Pisolithus tinctorius Marx 270</name>
    <dbReference type="NCBI Taxonomy" id="870435"/>
    <lineage>
        <taxon>Eukaryota</taxon>
        <taxon>Fungi</taxon>
        <taxon>Dikarya</taxon>
        <taxon>Basidiomycota</taxon>
        <taxon>Agaricomycotina</taxon>
        <taxon>Agaricomycetes</taxon>
        <taxon>Agaricomycetidae</taxon>
        <taxon>Boletales</taxon>
        <taxon>Sclerodermatineae</taxon>
        <taxon>Pisolithaceae</taxon>
        <taxon>Pisolithus</taxon>
    </lineage>
</organism>
<reference evidence="2 3" key="1">
    <citation type="submission" date="2014-04" db="EMBL/GenBank/DDBJ databases">
        <authorList>
            <consortium name="DOE Joint Genome Institute"/>
            <person name="Kuo A."/>
            <person name="Kohler A."/>
            <person name="Costa M.D."/>
            <person name="Nagy L.G."/>
            <person name="Floudas D."/>
            <person name="Copeland A."/>
            <person name="Barry K.W."/>
            <person name="Cichocki N."/>
            <person name="Veneault-Fourrey C."/>
            <person name="LaButti K."/>
            <person name="Lindquist E.A."/>
            <person name="Lipzen A."/>
            <person name="Lundell T."/>
            <person name="Morin E."/>
            <person name="Murat C."/>
            <person name="Sun H."/>
            <person name="Tunlid A."/>
            <person name="Henrissat B."/>
            <person name="Grigoriev I.V."/>
            <person name="Hibbett D.S."/>
            <person name="Martin F."/>
            <person name="Nordberg H.P."/>
            <person name="Cantor M.N."/>
            <person name="Hua S.X."/>
        </authorList>
    </citation>
    <scope>NUCLEOTIDE SEQUENCE [LARGE SCALE GENOMIC DNA]</scope>
    <source>
        <strain evidence="2 3">Marx 270</strain>
    </source>
</reference>
<accession>A0A0C3JHA5</accession>
<sequence length="114" mass="12842">MTCPHRCSLGSVSTVYADLQVFRPTSERIHLPTHLATGSFLGSAEQKKKSNTKPDKPTAVARVSTHCAQQMSRQRGRFTRLLKRLKHALEQRTAQTTRSILWRVTLTSRGVNVQ</sequence>
<feature type="compositionally biased region" description="Basic and acidic residues" evidence="1">
    <location>
        <begin position="45"/>
        <end position="56"/>
    </location>
</feature>
<gene>
    <name evidence="2" type="ORF">M404DRAFT_357687</name>
</gene>